<dbReference type="GO" id="GO:0006355">
    <property type="term" value="P:regulation of DNA-templated transcription"/>
    <property type="evidence" value="ECO:0007669"/>
    <property type="project" value="InterPro"/>
</dbReference>
<dbReference type="RefSeq" id="WP_108900209.1">
    <property type="nucleotide sequence ID" value="NZ_CP029185.2"/>
</dbReference>
<proteinExistence type="predicted"/>
<dbReference type="CDD" id="cd06170">
    <property type="entry name" value="LuxR_C_like"/>
    <property type="match status" value="1"/>
</dbReference>
<name>A0A2Y9TXI8_9GAMM</name>
<keyword evidence="6" id="KW-1185">Reference proteome</keyword>
<dbReference type="OrthoDB" id="561214at2"/>
<organism evidence="5 6">
    <name type="scientific">Limnobaculum parvum</name>
    <dbReference type="NCBI Taxonomy" id="2172103"/>
    <lineage>
        <taxon>Bacteria</taxon>
        <taxon>Pseudomonadati</taxon>
        <taxon>Pseudomonadota</taxon>
        <taxon>Gammaproteobacteria</taxon>
        <taxon>Enterobacterales</taxon>
        <taxon>Budviciaceae</taxon>
        <taxon>Limnobaculum</taxon>
    </lineage>
</organism>
<dbReference type="Gene3D" id="1.10.10.10">
    <property type="entry name" value="Winged helix-like DNA-binding domain superfamily/Winged helix DNA-binding domain"/>
    <property type="match status" value="1"/>
</dbReference>
<dbReference type="Proteomes" id="UP000244908">
    <property type="component" value="Chromosome"/>
</dbReference>
<evidence type="ECO:0000256" key="2">
    <source>
        <dbReference type="ARBA" id="ARBA00023125"/>
    </source>
</evidence>
<reference evidence="5 6" key="1">
    <citation type="journal article" date="2019" name="Int. J. Syst. Evol. Microbiol.">
        <title>Limnobaculum parvum gen. nov., sp. nov., isolated from a freshwater lake.</title>
        <authorList>
            <person name="Baek C."/>
            <person name="Shin S.K."/>
            <person name="Yi H."/>
        </authorList>
    </citation>
    <scope>NUCLEOTIDE SEQUENCE [LARGE SCALE GENOMIC DNA]</scope>
    <source>
        <strain evidence="5 6">HYN0051</strain>
    </source>
</reference>
<evidence type="ECO:0000256" key="1">
    <source>
        <dbReference type="ARBA" id="ARBA00023015"/>
    </source>
</evidence>
<keyword evidence="3" id="KW-0804">Transcription</keyword>
<dbReference type="SUPFAM" id="SSF46894">
    <property type="entry name" value="C-terminal effector domain of the bipartite response regulators"/>
    <property type="match status" value="1"/>
</dbReference>
<keyword evidence="2" id="KW-0238">DNA-binding</keyword>
<dbReference type="InterPro" id="IPR000792">
    <property type="entry name" value="Tscrpt_reg_LuxR_C"/>
</dbReference>
<dbReference type="SMART" id="SM00421">
    <property type="entry name" value="HTH_LUXR"/>
    <property type="match status" value="1"/>
</dbReference>
<evidence type="ECO:0000313" key="5">
    <source>
        <dbReference type="EMBL" id="AWH88134.1"/>
    </source>
</evidence>
<evidence type="ECO:0000259" key="4">
    <source>
        <dbReference type="PROSITE" id="PS50043"/>
    </source>
</evidence>
<dbReference type="NCBIfam" id="NF007505">
    <property type="entry name" value="PRK10100.1"/>
    <property type="match status" value="1"/>
</dbReference>
<dbReference type="InterPro" id="IPR016032">
    <property type="entry name" value="Sig_transdc_resp-reg_C-effctor"/>
</dbReference>
<dbReference type="AlphaFoldDB" id="A0A2Y9TXI8"/>
<dbReference type="PRINTS" id="PR00038">
    <property type="entry name" value="HTHLUXR"/>
</dbReference>
<keyword evidence="1" id="KW-0805">Transcription regulation</keyword>
<dbReference type="EMBL" id="CP029185">
    <property type="protein sequence ID" value="AWH88134.1"/>
    <property type="molecule type" value="Genomic_DNA"/>
</dbReference>
<evidence type="ECO:0000256" key="3">
    <source>
        <dbReference type="ARBA" id="ARBA00023163"/>
    </source>
</evidence>
<feature type="domain" description="HTH luxR-type" evidence="4">
    <location>
        <begin position="148"/>
        <end position="213"/>
    </location>
</feature>
<protein>
    <submittedName>
        <fullName evidence="5">Transcriptional regulator CsgD</fullName>
    </submittedName>
</protein>
<dbReference type="PANTHER" id="PTHR44688">
    <property type="entry name" value="DNA-BINDING TRANSCRIPTIONAL ACTIVATOR DEVR_DOSR"/>
    <property type="match status" value="1"/>
</dbReference>
<sequence>MNNEANRSLLLLITQPSLLATALLHQLNTALSINVKLQNIHKPLDEPPPEKVLVLFDLMSVDRKLITFWQGVLNQNRDRIKLLLLNTPEDYHFEEIEKWPQISAVFYLSADQEKLIEGINSVICGEYYFSQRLASHLLNQSRFYHYNPGDNAAYLTQREKEILHKLSLGASNLEIARLLFISENTVKTHLYNLFKKISVKNRTQAATWANEHLRR</sequence>
<dbReference type="FunFam" id="1.10.10.10:FF:000153">
    <property type="entry name" value="LuxR family transcriptional regulator"/>
    <property type="match status" value="1"/>
</dbReference>
<dbReference type="Pfam" id="PF00196">
    <property type="entry name" value="GerE"/>
    <property type="match status" value="1"/>
</dbReference>
<evidence type="ECO:0000313" key="6">
    <source>
        <dbReference type="Proteomes" id="UP000244908"/>
    </source>
</evidence>
<accession>A0A2Y9TXI8</accession>
<dbReference type="KEGG" id="lpv:HYN51_05895"/>
<dbReference type="InterPro" id="IPR036388">
    <property type="entry name" value="WH-like_DNA-bd_sf"/>
</dbReference>
<dbReference type="Gene3D" id="3.40.50.2300">
    <property type="match status" value="1"/>
</dbReference>
<dbReference type="GO" id="GO:0003677">
    <property type="term" value="F:DNA binding"/>
    <property type="evidence" value="ECO:0007669"/>
    <property type="project" value="UniProtKB-KW"/>
</dbReference>
<dbReference type="PROSITE" id="PS50043">
    <property type="entry name" value="HTH_LUXR_2"/>
    <property type="match status" value="1"/>
</dbReference>
<dbReference type="PANTHER" id="PTHR44688:SF16">
    <property type="entry name" value="DNA-BINDING TRANSCRIPTIONAL ACTIVATOR DEVR_DOSR"/>
    <property type="match status" value="1"/>
</dbReference>
<gene>
    <name evidence="5" type="ORF">HYN51_05895</name>
</gene>
<dbReference type="PROSITE" id="PS00622">
    <property type="entry name" value="HTH_LUXR_1"/>
    <property type="match status" value="1"/>
</dbReference>